<dbReference type="GO" id="GO:0004523">
    <property type="term" value="F:RNA-DNA hybrid ribonuclease activity"/>
    <property type="evidence" value="ECO:0007669"/>
    <property type="project" value="InterPro"/>
</dbReference>
<feature type="domain" description="RNase H type-1" evidence="1">
    <location>
        <begin position="141"/>
        <end position="260"/>
    </location>
</feature>
<dbReference type="RefSeq" id="XP_016676359.1">
    <property type="nucleotide sequence ID" value="XM_016820870.1"/>
</dbReference>
<accession>A0A1U8IKH6</accession>
<sequence>MRNLNRRTLCVETACPLCKEVLEDTEHLLWSCGVLRSVWTSLQIKLPHFDASLDYKNCFVSTFLAEDGRQRRLISISLWCLWYHRNKLVHEGVKFSMSKVLGFIRGYDHDTWLVNKNPLLSSGCRGKDIWRPPESDIIKLNFDASYLPEKKIAITAVLARDSRGKVAGTDTYLFEEVGDAFVAEARACERALLFARMMGFRRLIVEGDSLTVIKSIMKKEEDRSVLRPITFHIQCLQQLFEEVTYIYVPRTINRAAHVLAIEGRRRGICGNWIAGIPDSVKLVVENDWLCWIQRN</sequence>
<dbReference type="CDD" id="cd06222">
    <property type="entry name" value="RNase_H_like"/>
    <property type="match status" value="1"/>
</dbReference>
<dbReference type="PANTHER" id="PTHR47074">
    <property type="entry name" value="BNAC02G40300D PROTEIN"/>
    <property type="match status" value="1"/>
</dbReference>
<dbReference type="InterPro" id="IPR052929">
    <property type="entry name" value="RNase_H-like_EbsB-rel"/>
</dbReference>
<dbReference type="STRING" id="3635.A0A1U8IKH6"/>
<dbReference type="GeneID" id="107895617"/>
<dbReference type="Pfam" id="PF13456">
    <property type="entry name" value="RVT_3"/>
    <property type="match status" value="1"/>
</dbReference>
<dbReference type="Proteomes" id="UP000818029">
    <property type="component" value="Chromosome A09"/>
</dbReference>
<reference evidence="3" key="2">
    <citation type="submission" date="2025-08" db="UniProtKB">
        <authorList>
            <consortium name="RefSeq"/>
        </authorList>
    </citation>
    <scope>IDENTIFICATION</scope>
</reference>
<evidence type="ECO:0000259" key="1">
    <source>
        <dbReference type="Pfam" id="PF13456"/>
    </source>
</evidence>
<dbReference type="AlphaFoldDB" id="A0A1U8IKH6"/>
<keyword evidence="2" id="KW-1185">Reference proteome</keyword>
<name>A0A1U8IKH6_GOSHI</name>
<dbReference type="SUPFAM" id="SSF53098">
    <property type="entry name" value="Ribonuclease H-like"/>
    <property type="match status" value="1"/>
</dbReference>
<dbReference type="PANTHER" id="PTHR47074:SF61">
    <property type="entry name" value="RNASE H TYPE-1 DOMAIN-CONTAINING PROTEIN"/>
    <property type="match status" value="1"/>
</dbReference>
<dbReference type="InterPro" id="IPR002156">
    <property type="entry name" value="RNaseH_domain"/>
</dbReference>
<dbReference type="OrthoDB" id="1906820at2759"/>
<dbReference type="KEGG" id="ghi:107895617"/>
<evidence type="ECO:0000313" key="2">
    <source>
        <dbReference type="Proteomes" id="UP000818029"/>
    </source>
</evidence>
<gene>
    <name evidence="3" type="primary">LOC107895617</name>
</gene>
<dbReference type="InterPro" id="IPR044730">
    <property type="entry name" value="RNase_H-like_dom_plant"/>
</dbReference>
<organism evidence="2 3">
    <name type="scientific">Gossypium hirsutum</name>
    <name type="common">Upland cotton</name>
    <name type="synonym">Gossypium mexicanum</name>
    <dbReference type="NCBI Taxonomy" id="3635"/>
    <lineage>
        <taxon>Eukaryota</taxon>
        <taxon>Viridiplantae</taxon>
        <taxon>Streptophyta</taxon>
        <taxon>Embryophyta</taxon>
        <taxon>Tracheophyta</taxon>
        <taxon>Spermatophyta</taxon>
        <taxon>Magnoliopsida</taxon>
        <taxon>eudicotyledons</taxon>
        <taxon>Gunneridae</taxon>
        <taxon>Pentapetalae</taxon>
        <taxon>rosids</taxon>
        <taxon>malvids</taxon>
        <taxon>Malvales</taxon>
        <taxon>Malvaceae</taxon>
        <taxon>Malvoideae</taxon>
        <taxon>Gossypium</taxon>
    </lineage>
</organism>
<dbReference type="GO" id="GO:0003676">
    <property type="term" value="F:nucleic acid binding"/>
    <property type="evidence" value="ECO:0007669"/>
    <property type="project" value="InterPro"/>
</dbReference>
<dbReference type="Gene3D" id="3.30.420.10">
    <property type="entry name" value="Ribonuclease H-like superfamily/Ribonuclease H"/>
    <property type="match status" value="1"/>
</dbReference>
<reference evidence="2" key="1">
    <citation type="journal article" date="2020" name="Nat. Genet.">
        <title>Genomic diversifications of five Gossypium allopolyploid species and their impact on cotton improvement.</title>
        <authorList>
            <person name="Chen Z.J."/>
            <person name="Sreedasyam A."/>
            <person name="Ando A."/>
            <person name="Song Q."/>
            <person name="De Santiago L.M."/>
            <person name="Hulse-Kemp A.M."/>
            <person name="Ding M."/>
            <person name="Ye W."/>
            <person name="Kirkbride R.C."/>
            <person name="Jenkins J."/>
            <person name="Plott C."/>
            <person name="Lovell J."/>
            <person name="Lin Y.M."/>
            <person name="Vaughn R."/>
            <person name="Liu B."/>
            <person name="Simpson S."/>
            <person name="Scheffler B.E."/>
            <person name="Wen L."/>
            <person name="Saski C.A."/>
            <person name="Grover C.E."/>
            <person name="Hu G."/>
            <person name="Conover J.L."/>
            <person name="Carlson J.W."/>
            <person name="Shu S."/>
            <person name="Boston L.B."/>
            <person name="Williams M."/>
            <person name="Peterson D.G."/>
            <person name="McGee K."/>
            <person name="Jones D.C."/>
            <person name="Wendel J.F."/>
            <person name="Stelly D.M."/>
            <person name="Grimwood J."/>
            <person name="Schmutz J."/>
        </authorList>
    </citation>
    <scope>NUCLEOTIDE SEQUENCE [LARGE SCALE GENOMIC DNA]</scope>
    <source>
        <strain evidence="2">cv. TM-1</strain>
    </source>
</reference>
<dbReference type="PaxDb" id="3635-A0A1U8IKH6"/>
<protein>
    <recommendedName>
        <fullName evidence="1">RNase H type-1 domain-containing protein</fullName>
    </recommendedName>
</protein>
<proteinExistence type="predicted"/>
<evidence type="ECO:0000313" key="3">
    <source>
        <dbReference type="RefSeq" id="XP_016676359.1"/>
    </source>
</evidence>
<dbReference type="InterPro" id="IPR012337">
    <property type="entry name" value="RNaseH-like_sf"/>
</dbReference>
<dbReference type="InterPro" id="IPR036397">
    <property type="entry name" value="RNaseH_sf"/>
</dbReference>